<keyword evidence="4" id="KW-1185">Reference proteome</keyword>
<protein>
    <submittedName>
        <fullName evidence="3">Glycine/betaine ABC transporter substrate-binding protein</fullName>
    </submittedName>
</protein>
<dbReference type="EMBL" id="JAMDMX010000008">
    <property type="protein sequence ID" value="MCY9692036.1"/>
    <property type="molecule type" value="Genomic_DNA"/>
</dbReference>
<dbReference type="InterPro" id="IPR007210">
    <property type="entry name" value="ABC_Gly_betaine_transp_sub-bd"/>
</dbReference>
<feature type="domain" description="ABC-type glycine betaine transport system substrate-binding" evidence="2">
    <location>
        <begin position="45"/>
        <end position="309"/>
    </location>
</feature>
<keyword evidence="1" id="KW-0732">Signal</keyword>
<feature type="signal peptide" evidence="1">
    <location>
        <begin position="1"/>
        <end position="20"/>
    </location>
</feature>
<evidence type="ECO:0000259" key="2">
    <source>
        <dbReference type="Pfam" id="PF04069"/>
    </source>
</evidence>
<evidence type="ECO:0000313" key="4">
    <source>
        <dbReference type="Proteomes" id="UP001527099"/>
    </source>
</evidence>
<feature type="chain" id="PRO_5045249697" evidence="1">
    <location>
        <begin position="21"/>
        <end position="314"/>
    </location>
</feature>
<dbReference type="PROSITE" id="PS51257">
    <property type="entry name" value="PROKAR_LIPOPROTEIN"/>
    <property type="match status" value="1"/>
</dbReference>
<dbReference type="Gene3D" id="3.40.190.10">
    <property type="entry name" value="Periplasmic binding protein-like II"/>
    <property type="match status" value="1"/>
</dbReference>
<dbReference type="SUPFAM" id="SSF53850">
    <property type="entry name" value="Periplasmic binding protein-like II"/>
    <property type="match status" value="1"/>
</dbReference>
<evidence type="ECO:0000313" key="3">
    <source>
        <dbReference type="EMBL" id="MCY9692036.1"/>
    </source>
</evidence>
<gene>
    <name evidence="3" type="ORF">M5X19_03720</name>
</gene>
<accession>A0ABT4G785</accession>
<dbReference type="RefSeq" id="WP_268613661.1">
    <property type="nucleotide sequence ID" value="NZ_JAMDMX010000008.1"/>
</dbReference>
<name>A0ABT4G785_9BACL</name>
<sequence length="314" mass="34829">MKKNILALSVLAISTATVLAGCGSGASKEASAGGTTSKKTDMAMTVGSKDNTENHLIGEMYAEIFEDMGMKVTRKLSLGGTAPTFEALKKGDLDIYPEYTGTGLTVMLKQPVEKDQKKVEQTLSEGFKQWNLEWLESAPENATYGFATKKETADKYKLESISDLAKHSSELTLSYPQEFDVRDDSLPGLQKAYKDKGGFKFKKQFQIDYSLRYNPLKEGQSDVTVSVGTDGQISGMGLKLLKDDISFFPIYHVAPLVRKEKLDKEPAIKERLNKLSKLLTDEAVQKMNWQVDGPDKKEIEAVTKAFLKENKLIK</sequence>
<organism evidence="3 4">
    <name type="scientific">Paenibacillus alginolyticus</name>
    <dbReference type="NCBI Taxonomy" id="59839"/>
    <lineage>
        <taxon>Bacteria</taxon>
        <taxon>Bacillati</taxon>
        <taxon>Bacillota</taxon>
        <taxon>Bacilli</taxon>
        <taxon>Bacillales</taxon>
        <taxon>Paenibacillaceae</taxon>
        <taxon>Paenibacillus</taxon>
    </lineage>
</organism>
<dbReference type="Gene3D" id="3.40.190.120">
    <property type="entry name" value="Osmoprotection protein (prox), domain 2"/>
    <property type="match status" value="1"/>
</dbReference>
<comment type="caution">
    <text evidence="3">The sequence shown here is derived from an EMBL/GenBank/DDBJ whole genome shotgun (WGS) entry which is preliminary data.</text>
</comment>
<dbReference type="Pfam" id="PF04069">
    <property type="entry name" value="OpuAC"/>
    <property type="match status" value="1"/>
</dbReference>
<dbReference type="Proteomes" id="UP001527099">
    <property type="component" value="Unassembled WGS sequence"/>
</dbReference>
<evidence type="ECO:0000256" key="1">
    <source>
        <dbReference type="SAM" id="SignalP"/>
    </source>
</evidence>
<reference evidence="3 4" key="1">
    <citation type="submission" date="2022-05" db="EMBL/GenBank/DDBJ databases">
        <title>Genome Sequencing of Bee-Associated Microbes.</title>
        <authorList>
            <person name="Dunlap C."/>
        </authorList>
    </citation>
    <scope>NUCLEOTIDE SEQUENCE [LARGE SCALE GENOMIC DNA]</scope>
    <source>
        <strain evidence="3 4">NRRL B-14421</strain>
    </source>
</reference>
<proteinExistence type="predicted"/>